<reference evidence="1" key="1">
    <citation type="submission" date="2022-04" db="EMBL/GenBank/DDBJ databases">
        <title>Genome of the entomopathogenic fungus Entomophthora muscae.</title>
        <authorList>
            <person name="Elya C."/>
            <person name="Lovett B.R."/>
            <person name="Lee E."/>
            <person name="Macias A.M."/>
            <person name="Hajek A.E."/>
            <person name="De Bivort B.L."/>
            <person name="Kasson M.T."/>
            <person name="De Fine Licht H.H."/>
            <person name="Stajich J.E."/>
        </authorList>
    </citation>
    <scope>NUCLEOTIDE SEQUENCE</scope>
    <source>
        <strain evidence="1">Berkeley</strain>
    </source>
</reference>
<gene>
    <name evidence="1" type="ORF">DSO57_1001889</name>
</gene>
<feature type="non-terminal residue" evidence="1">
    <location>
        <position position="89"/>
    </location>
</feature>
<name>A0ACC2TJK7_9FUNG</name>
<dbReference type="Proteomes" id="UP001165960">
    <property type="component" value="Unassembled WGS sequence"/>
</dbReference>
<evidence type="ECO:0000313" key="1">
    <source>
        <dbReference type="EMBL" id="KAJ9074904.1"/>
    </source>
</evidence>
<keyword evidence="2" id="KW-1185">Reference proteome</keyword>
<proteinExistence type="predicted"/>
<comment type="caution">
    <text evidence="1">The sequence shown here is derived from an EMBL/GenBank/DDBJ whole genome shotgun (WGS) entry which is preliminary data.</text>
</comment>
<accession>A0ACC2TJK7</accession>
<sequence>MGLLNNLGNTPVPTWLASSSELKISVLNLHSPFSPDPTATTQPNPNANVSTSTDVIKHHLQEVNPESTPNQINPFEEESQANATLKSPG</sequence>
<organism evidence="1 2">
    <name type="scientific">Entomophthora muscae</name>
    <dbReference type="NCBI Taxonomy" id="34485"/>
    <lineage>
        <taxon>Eukaryota</taxon>
        <taxon>Fungi</taxon>
        <taxon>Fungi incertae sedis</taxon>
        <taxon>Zoopagomycota</taxon>
        <taxon>Entomophthoromycotina</taxon>
        <taxon>Entomophthoromycetes</taxon>
        <taxon>Entomophthorales</taxon>
        <taxon>Entomophthoraceae</taxon>
        <taxon>Entomophthora</taxon>
    </lineage>
</organism>
<dbReference type="EMBL" id="QTSX02002844">
    <property type="protein sequence ID" value="KAJ9074904.1"/>
    <property type="molecule type" value="Genomic_DNA"/>
</dbReference>
<protein>
    <submittedName>
        <fullName evidence="1">Uncharacterized protein</fullName>
    </submittedName>
</protein>
<evidence type="ECO:0000313" key="2">
    <source>
        <dbReference type="Proteomes" id="UP001165960"/>
    </source>
</evidence>